<dbReference type="CDD" id="cd16914">
    <property type="entry name" value="EcfT"/>
    <property type="match status" value="1"/>
</dbReference>
<dbReference type="GO" id="GO:0005886">
    <property type="term" value="C:plasma membrane"/>
    <property type="evidence" value="ECO:0007669"/>
    <property type="project" value="UniProtKB-ARBA"/>
</dbReference>
<feature type="transmembrane region" description="Helical" evidence="6">
    <location>
        <begin position="35"/>
        <end position="63"/>
    </location>
</feature>
<accession>A0A6L5GPU5</accession>
<evidence type="ECO:0000256" key="1">
    <source>
        <dbReference type="ARBA" id="ARBA00004141"/>
    </source>
</evidence>
<dbReference type="AlphaFoldDB" id="A0A6L5GPU5"/>
<comment type="caution">
    <text evidence="7">The sequence shown here is derived from an EMBL/GenBank/DDBJ whole genome shotgun (WGS) entry which is preliminary data.</text>
</comment>
<comment type="subcellular location">
    <subcellularLocation>
        <location evidence="1">Membrane</location>
        <topology evidence="1">Multi-pass membrane protein</topology>
    </subcellularLocation>
</comment>
<feature type="transmembrane region" description="Helical" evidence="6">
    <location>
        <begin position="132"/>
        <end position="154"/>
    </location>
</feature>
<evidence type="ECO:0000256" key="6">
    <source>
        <dbReference type="SAM" id="Phobius"/>
    </source>
</evidence>
<keyword evidence="2" id="KW-1003">Cell membrane</keyword>
<gene>
    <name evidence="7" type="ORF">FRC53_02425</name>
</gene>
<name>A0A6L5GPU5_9FIRM</name>
<keyword evidence="3 6" id="KW-0812">Transmembrane</keyword>
<protein>
    <submittedName>
        <fullName evidence="7">Energy-coupling factor transporter transmembrane protein EcfT</fullName>
    </submittedName>
</protein>
<evidence type="ECO:0000256" key="4">
    <source>
        <dbReference type="ARBA" id="ARBA00022989"/>
    </source>
</evidence>
<keyword evidence="4 6" id="KW-1133">Transmembrane helix</keyword>
<reference evidence="7" key="1">
    <citation type="journal article" date="2020" name="Appl. Environ. Microbiol.">
        <title>Medium-Chain Fatty Acid Synthesis by 'Candidatus Weimeria bifida' gen. nov., sp. nov., and 'Candidatus Pseudoramibacter fermentans' sp. nov.</title>
        <authorList>
            <person name="Scarborough M.J."/>
            <person name="Myers K.S."/>
            <person name="Donohue T.J."/>
            <person name="Noguera D.R."/>
        </authorList>
    </citation>
    <scope>NUCLEOTIDE SEQUENCE</scope>
    <source>
        <strain evidence="7">EUB1.1</strain>
    </source>
</reference>
<sequence>MRLNLKVMELTGRLLKNDRENAGRKPSPVAPALRVGAAVLCILLCAISQNAVYVITVIAVELLRLALMPPERILRVLKALILPVIFTALIMLPAVFFGHPRTMLTVTMKVCESVLVLAVMNESLDWREVTEAFSVTKGMAVFVLILDMTMRFLMILGDYSDKLLEAVMLRSVGKTNWKNAKVDGILGTTFLKSRQMAEATSEAMACRCFDGQYRSYHRHRFTWQDVLFLGVYAAMIALFVMTK</sequence>
<evidence type="ECO:0000313" key="7">
    <source>
        <dbReference type="EMBL" id="MQM72289.1"/>
    </source>
</evidence>
<dbReference type="PANTHER" id="PTHR34857">
    <property type="entry name" value="SLL0384 PROTEIN"/>
    <property type="match status" value="1"/>
</dbReference>
<evidence type="ECO:0000256" key="2">
    <source>
        <dbReference type="ARBA" id="ARBA00022475"/>
    </source>
</evidence>
<dbReference type="InterPro" id="IPR003339">
    <property type="entry name" value="ABC/ECF_trnsptr_transmembrane"/>
</dbReference>
<dbReference type="Proteomes" id="UP000473648">
    <property type="component" value="Unassembled WGS sequence"/>
</dbReference>
<proteinExistence type="predicted"/>
<evidence type="ECO:0000256" key="5">
    <source>
        <dbReference type="ARBA" id="ARBA00023136"/>
    </source>
</evidence>
<dbReference type="Pfam" id="PF02361">
    <property type="entry name" value="CbiQ"/>
    <property type="match status" value="1"/>
</dbReference>
<evidence type="ECO:0000313" key="8">
    <source>
        <dbReference type="Proteomes" id="UP000473648"/>
    </source>
</evidence>
<feature type="transmembrane region" description="Helical" evidence="6">
    <location>
        <begin position="221"/>
        <end position="241"/>
    </location>
</feature>
<organism evidence="7 8">
    <name type="scientific">Candidatus Pseudoramibacter fermentans</name>
    <dbReference type="NCBI Taxonomy" id="2594427"/>
    <lineage>
        <taxon>Bacteria</taxon>
        <taxon>Bacillati</taxon>
        <taxon>Bacillota</taxon>
        <taxon>Clostridia</taxon>
        <taxon>Eubacteriales</taxon>
        <taxon>Eubacteriaceae</taxon>
        <taxon>Pseudoramibacter</taxon>
    </lineage>
</organism>
<feature type="transmembrane region" description="Helical" evidence="6">
    <location>
        <begin position="75"/>
        <end position="96"/>
    </location>
</feature>
<evidence type="ECO:0000256" key="3">
    <source>
        <dbReference type="ARBA" id="ARBA00022692"/>
    </source>
</evidence>
<keyword evidence="5 6" id="KW-0472">Membrane</keyword>
<dbReference type="EMBL" id="VOGB01000004">
    <property type="protein sequence ID" value="MQM72289.1"/>
    <property type="molecule type" value="Genomic_DNA"/>
</dbReference>
<dbReference type="PANTHER" id="PTHR34857:SF2">
    <property type="entry name" value="SLL0384 PROTEIN"/>
    <property type="match status" value="1"/>
</dbReference>
<keyword evidence="8" id="KW-1185">Reference proteome</keyword>
<dbReference type="InterPro" id="IPR051611">
    <property type="entry name" value="ECF_transporter_component"/>
</dbReference>